<dbReference type="EMBL" id="JAJJMB010018262">
    <property type="protein sequence ID" value="KAI3830496.1"/>
    <property type="molecule type" value="Genomic_DNA"/>
</dbReference>
<dbReference type="Proteomes" id="UP001202328">
    <property type="component" value="Unassembled WGS sequence"/>
</dbReference>
<organism evidence="1 2">
    <name type="scientific">Papaver atlanticum</name>
    <dbReference type="NCBI Taxonomy" id="357466"/>
    <lineage>
        <taxon>Eukaryota</taxon>
        <taxon>Viridiplantae</taxon>
        <taxon>Streptophyta</taxon>
        <taxon>Embryophyta</taxon>
        <taxon>Tracheophyta</taxon>
        <taxon>Spermatophyta</taxon>
        <taxon>Magnoliopsida</taxon>
        <taxon>Ranunculales</taxon>
        <taxon>Papaveraceae</taxon>
        <taxon>Papaveroideae</taxon>
        <taxon>Papaver</taxon>
    </lineage>
</organism>
<sequence length="122" mass="13639">MGTPIDSSLFLCQRCESILQPGSNCTVRIVKNGTKKKKKQRKNSSVRPQNKVVYTCNFCLHRNLKRGTLKNQMKGILPAGLKVSGSSTKRRNSWSSLKELAESNVHKNDIAAIANLIIPFRL</sequence>
<proteinExistence type="predicted"/>
<dbReference type="GO" id="GO:0006396">
    <property type="term" value="P:RNA processing"/>
    <property type="evidence" value="ECO:0007669"/>
    <property type="project" value="InterPro"/>
</dbReference>
<dbReference type="PANTHER" id="PTHR36072:SF2">
    <property type="entry name" value="OS01G0531000 PROTEIN"/>
    <property type="match status" value="1"/>
</dbReference>
<gene>
    <name evidence="1" type="ORF">MKW98_030659</name>
</gene>
<evidence type="ECO:0000313" key="1">
    <source>
        <dbReference type="EMBL" id="KAI3830496.1"/>
    </source>
</evidence>
<evidence type="ECO:0000313" key="2">
    <source>
        <dbReference type="Proteomes" id="UP001202328"/>
    </source>
</evidence>
<name>A0AAD4X3L3_9MAGN</name>
<accession>A0AAD4X3L3</accession>
<protein>
    <submittedName>
        <fullName evidence="1">Uncharacterized protein</fullName>
    </submittedName>
</protein>
<keyword evidence="2" id="KW-1185">Reference proteome</keyword>
<reference evidence="1" key="1">
    <citation type="submission" date="2022-04" db="EMBL/GenBank/DDBJ databases">
        <title>A functionally conserved STORR gene fusion in Papaver species that diverged 16.8 million years ago.</title>
        <authorList>
            <person name="Catania T."/>
        </authorList>
    </citation>
    <scope>NUCLEOTIDE SEQUENCE</scope>
    <source>
        <strain evidence="1">S-188037</strain>
    </source>
</reference>
<dbReference type="PANTHER" id="PTHR36072">
    <property type="entry name" value="OS01G0541600 PROTEIN"/>
    <property type="match status" value="1"/>
</dbReference>
<dbReference type="Pfam" id="PF04032">
    <property type="entry name" value="Rpr2"/>
    <property type="match status" value="1"/>
</dbReference>
<dbReference type="Gene3D" id="6.20.50.20">
    <property type="match status" value="1"/>
</dbReference>
<dbReference type="InterPro" id="IPR007175">
    <property type="entry name" value="Rpr2/Snm1/Rpp21"/>
</dbReference>
<comment type="caution">
    <text evidence="1">The sequence shown here is derived from an EMBL/GenBank/DDBJ whole genome shotgun (WGS) entry which is preliminary data.</text>
</comment>
<dbReference type="AlphaFoldDB" id="A0AAD4X3L3"/>